<accession>A0A2H1WBK6</accession>
<protein>
    <submittedName>
        <fullName evidence="2">SFRICE_026987</fullName>
    </submittedName>
</protein>
<feature type="compositionally biased region" description="Basic and acidic residues" evidence="1">
    <location>
        <begin position="1"/>
        <end position="18"/>
    </location>
</feature>
<dbReference type="AlphaFoldDB" id="A0A2H1WBK6"/>
<feature type="region of interest" description="Disordered" evidence="1">
    <location>
        <begin position="1"/>
        <end position="23"/>
    </location>
</feature>
<evidence type="ECO:0000313" key="2">
    <source>
        <dbReference type="EMBL" id="SOQ50443.1"/>
    </source>
</evidence>
<proteinExistence type="predicted"/>
<name>A0A2H1WBK6_SPOFR</name>
<reference evidence="2" key="1">
    <citation type="submission" date="2016-07" db="EMBL/GenBank/DDBJ databases">
        <authorList>
            <person name="Bretaudeau A."/>
        </authorList>
    </citation>
    <scope>NUCLEOTIDE SEQUENCE</scope>
    <source>
        <strain evidence="2">Rice</strain>
        <tissue evidence="2">Whole body</tissue>
    </source>
</reference>
<sequence length="73" mass="8124">MVPDKKAGSHTKKGEKLSNDFSRQGKVRGSVRLLLTKNHPVPTPACRAGPRLDILRTGSLETNFDDTISFFRE</sequence>
<dbReference type="EMBL" id="ODYU01007566">
    <property type="protein sequence ID" value="SOQ50443.1"/>
    <property type="molecule type" value="Genomic_DNA"/>
</dbReference>
<gene>
    <name evidence="2" type="ORF">SFRICE_026987</name>
</gene>
<organism evidence="2">
    <name type="scientific">Spodoptera frugiperda</name>
    <name type="common">Fall armyworm</name>
    <dbReference type="NCBI Taxonomy" id="7108"/>
    <lineage>
        <taxon>Eukaryota</taxon>
        <taxon>Metazoa</taxon>
        <taxon>Ecdysozoa</taxon>
        <taxon>Arthropoda</taxon>
        <taxon>Hexapoda</taxon>
        <taxon>Insecta</taxon>
        <taxon>Pterygota</taxon>
        <taxon>Neoptera</taxon>
        <taxon>Endopterygota</taxon>
        <taxon>Lepidoptera</taxon>
        <taxon>Glossata</taxon>
        <taxon>Ditrysia</taxon>
        <taxon>Noctuoidea</taxon>
        <taxon>Noctuidae</taxon>
        <taxon>Amphipyrinae</taxon>
        <taxon>Spodoptera</taxon>
    </lineage>
</organism>
<evidence type="ECO:0000256" key="1">
    <source>
        <dbReference type="SAM" id="MobiDB-lite"/>
    </source>
</evidence>